<evidence type="ECO:0000259" key="3">
    <source>
        <dbReference type="Pfam" id="PF14008"/>
    </source>
</evidence>
<comment type="similarity">
    <text evidence="1">Belongs to the metallophosphoesterase superfamily. Purple acid phosphatase family.</text>
</comment>
<proteinExistence type="inferred from homology"/>
<dbReference type="EC" id="3.1.3.2" evidence="1"/>
<feature type="domain" description="Purple acid phosphatase C-terminal" evidence="3">
    <location>
        <begin position="327"/>
        <end position="389"/>
    </location>
</feature>
<evidence type="ECO:0000313" key="5">
    <source>
        <dbReference type="EMBL" id="KPM11319.1"/>
    </source>
</evidence>
<organism evidence="5 6">
    <name type="scientific">Sarcoptes scabiei</name>
    <name type="common">Itch mite</name>
    <name type="synonym">Acarus scabiei</name>
    <dbReference type="NCBI Taxonomy" id="52283"/>
    <lineage>
        <taxon>Eukaryota</taxon>
        <taxon>Metazoa</taxon>
        <taxon>Ecdysozoa</taxon>
        <taxon>Arthropoda</taxon>
        <taxon>Chelicerata</taxon>
        <taxon>Arachnida</taxon>
        <taxon>Acari</taxon>
        <taxon>Acariformes</taxon>
        <taxon>Sarcoptiformes</taxon>
        <taxon>Astigmata</taxon>
        <taxon>Psoroptidia</taxon>
        <taxon>Sarcoptoidea</taxon>
        <taxon>Sarcoptidae</taxon>
        <taxon>Sarcoptinae</taxon>
        <taxon>Sarcoptes</taxon>
    </lineage>
</organism>
<keyword evidence="1" id="KW-0378">Hydrolase</keyword>
<evidence type="ECO:0000259" key="4">
    <source>
        <dbReference type="Pfam" id="PF16656"/>
    </source>
</evidence>
<dbReference type="InterPro" id="IPR008963">
    <property type="entry name" value="Purple_acid_Pase-like_N"/>
</dbReference>
<accession>A0A132AKG0</accession>
<dbReference type="VEuPathDB" id="VectorBase:SSCA008358"/>
<evidence type="ECO:0000313" key="6">
    <source>
        <dbReference type="Proteomes" id="UP000616769"/>
    </source>
</evidence>
<feature type="domain" description="Purple acid phosphatase N-terminal" evidence="4">
    <location>
        <begin position="1"/>
        <end position="80"/>
    </location>
</feature>
<dbReference type="OrthoDB" id="45007at2759"/>
<dbReference type="Pfam" id="PF00149">
    <property type="entry name" value="Metallophos"/>
    <property type="match status" value="1"/>
</dbReference>
<gene>
    <name evidence="5" type="ORF">QR98_0098890</name>
</gene>
<dbReference type="InterPro" id="IPR025733">
    <property type="entry name" value="PAPs_C"/>
</dbReference>
<dbReference type="PANTHER" id="PTHR45867:SF3">
    <property type="entry name" value="ACID PHOSPHATASE TYPE 7"/>
    <property type="match status" value="1"/>
</dbReference>
<evidence type="ECO:0000259" key="2">
    <source>
        <dbReference type="Pfam" id="PF00149"/>
    </source>
</evidence>
<dbReference type="Pfam" id="PF14008">
    <property type="entry name" value="Metallophos_C"/>
    <property type="match status" value="1"/>
</dbReference>
<evidence type="ECO:0000256" key="1">
    <source>
        <dbReference type="RuleBase" id="RU361203"/>
    </source>
</evidence>
<dbReference type="EMBL" id="JXLN01016908">
    <property type="protein sequence ID" value="KPM11319.1"/>
    <property type="molecule type" value="Genomic_DNA"/>
</dbReference>
<reference evidence="5 6" key="1">
    <citation type="journal article" date="2015" name="Parasit. Vectors">
        <title>Draft genome of the scabies mite.</title>
        <authorList>
            <person name="Rider S.D.Jr."/>
            <person name="Morgan M.S."/>
            <person name="Arlian L.G."/>
        </authorList>
    </citation>
    <scope>NUCLEOTIDE SEQUENCE [LARGE SCALE GENOMIC DNA]</scope>
    <source>
        <strain evidence="5">Arlian Lab</strain>
    </source>
</reference>
<name>A0A132AKG0_SARSC</name>
<dbReference type="Gene3D" id="3.60.21.10">
    <property type="match status" value="1"/>
</dbReference>
<protein>
    <recommendedName>
        <fullName evidence="1">Purple acid phosphatase</fullName>
        <ecNumber evidence="1">3.1.3.2</ecNumber>
    </recommendedName>
</protein>
<dbReference type="PANTHER" id="PTHR45867">
    <property type="entry name" value="PURPLE ACID PHOSPHATASE"/>
    <property type="match status" value="1"/>
</dbReference>
<feature type="domain" description="Calcineurin-like phosphoesterase" evidence="2">
    <location>
        <begin position="91"/>
        <end position="301"/>
    </location>
</feature>
<dbReference type="GO" id="GO:0003993">
    <property type="term" value="F:acid phosphatase activity"/>
    <property type="evidence" value="ECO:0007669"/>
    <property type="project" value="UniProtKB-EC"/>
</dbReference>
<comment type="catalytic activity">
    <reaction evidence="1">
        <text>a phosphate monoester + H2O = an alcohol + phosphate</text>
        <dbReference type="Rhea" id="RHEA:15017"/>
        <dbReference type="ChEBI" id="CHEBI:15377"/>
        <dbReference type="ChEBI" id="CHEBI:30879"/>
        <dbReference type="ChEBI" id="CHEBI:43474"/>
        <dbReference type="ChEBI" id="CHEBI:67140"/>
        <dbReference type="EC" id="3.1.3.2"/>
    </reaction>
</comment>
<dbReference type="AlphaFoldDB" id="A0A132AKG0"/>
<dbReference type="SUPFAM" id="SSF56300">
    <property type="entry name" value="Metallo-dependent phosphatases"/>
    <property type="match status" value="1"/>
</dbReference>
<comment type="caution">
    <text evidence="5">The sequence shown here is derived from an EMBL/GenBank/DDBJ whole genome shotgun (WGS) entry which is preliminary data.</text>
</comment>
<dbReference type="InterPro" id="IPR041792">
    <property type="entry name" value="MPP_PAP"/>
</dbReference>
<sequence length="401" mass="46722">MYVTWISHRRTPYEGSALVRYGFNRYNLSLIAFGRTTRFTTNYTRYVHRVLLINLRSNSHYYYRCGWSNGLFSETFKFKTLPIDQENHPVKIAVYGDLGFKNGVSIPYLTQQVSENTYDAIFHTGDIAYDLHFEDGHIGDSFMQALEPVAANVPYQVVVGNHEDDGFNFTDYRYRFTMADETSGQINNLFYSFHIGSALVIGFSSEFYYFTNYGLKQIENQYRWLEEVLSEANKPENRCRFPWIIAMCHRPMYCSSRDDDDCTNADTILRKGIPIVNRYGLEDLFYKYGVDIIFAGHEHNYERMFPVFNRTVMEGSSSLNPYDKPEAPVHFVVGAAGNDEFIDPFILKRYPWSAKRIFNYGITEMVILNKTNIRIRQRDTTKNGDVVDSIEIIKGRFGLFN</sequence>
<dbReference type="InterPro" id="IPR004843">
    <property type="entry name" value="Calcineurin-like_PHP"/>
</dbReference>
<dbReference type="GO" id="GO:0046872">
    <property type="term" value="F:metal ion binding"/>
    <property type="evidence" value="ECO:0007669"/>
    <property type="project" value="InterPro"/>
</dbReference>
<dbReference type="InterPro" id="IPR029052">
    <property type="entry name" value="Metallo-depent_PP-like"/>
</dbReference>
<dbReference type="SUPFAM" id="SSF49363">
    <property type="entry name" value="Purple acid phosphatase, N-terminal domain"/>
    <property type="match status" value="1"/>
</dbReference>
<dbReference type="Gene3D" id="2.60.40.380">
    <property type="entry name" value="Purple acid phosphatase-like, N-terminal"/>
    <property type="match status" value="1"/>
</dbReference>
<dbReference type="CDD" id="cd00839">
    <property type="entry name" value="MPP_PAPs"/>
    <property type="match status" value="1"/>
</dbReference>
<dbReference type="Pfam" id="PF16656">
    <property type="entry name" value="Pur_ac_phosph_N"/>
    <property type="match status" value="1"/>
</dbReference>
<dbReference type="InterPro" id="IPR015914">
    <property type="entry name" value="PAPs_N"/>
</dbReference>
<dbReference type="Proteomes" id="UP000616769">
    <property type="component" value="Unassembled WGS sequence"/>
</dbReference>